<dbReference type="Proteomes" id="UP000683507">
    <property type="component" value="Chromosome"/>
</dbReference>
<evidence type="ECO:0000313" key="2">
    <source>
        <dbReference type="Proteomes" id="UP000683507"/>
    </source>
</evidence>
<reference evidence="1" key="1">
    <citation type="submission" date="2021-04" db="EMBL/GenBank/DDBJ databases">
        <authorList>
            <person name="Rodrigo-Torres L."/>
            <person name="Arahal R. D."/>
            <person name="Lucena T."/>
        </authorList>
    </citation>
    <scope>NUCLEOTIDE SEQUENCE</scope>
    <source>
        <strain evidence="1">AS29M-1</strain>
    </source>
</reference>
<keyword evidence="2" id="KW-1185">Reference proteome</keyword>
<gene>
    <name evidence="1" type="ORF">CRYO30217_01200</name>
</gene>
<accession>A0A916NA54</accession>
<dbReference type="KEGG" id="ptan:CRYO30217_01200"/>
<organism evidence="1 2">
    <name type="scientific">Parvicella tangerina</name>
    <dbReference type="NCBI Taxonomy" id="2829795"/>
    <lineage>
        <taxon>Bacteria</taxon>
        <taxon>Pseudomonadati</taxon>
        <taxon>Bacteroidota</taxon>
        <taxon>Flavobacteriia</taxon>
        <taxon>Flavobacteriales</taxon>
        <taxon>Parvicellaceae</taxon>
        <taxon>Parvicella</taxon>
    </lineage>
</organism>
<dbReference type="EMBL" id="OU015584">
    <property type="protein sequence ID" value="CAG5080150.1"/>
    <property type="molecule type" value="Genomic_DNA"/>
</dbReference>
<sequence>MNKSLIIPSLFLLLTITTYGQQLSIDLHSFYGIWNNESSGYSYGGGGLTVSYEHPLKKGDLQCGLAFRTIDWGNQITITTAYRAPYISKSNWSFNGLTSIGLGSALFQQRGMFVWSIGYLPEFVWLTDRRISLSAGLGFRYTNNPAYKNYGSINQLFELPLKIGVQIQLAREDN</sequence>
<dbReference type="AlphaFoldDB" id="A0A916NA54"/>
<protein>
    <submittedName>
        <fullName evidence="1">Uncharacterized protein</fullName>
    </submittedName>
</protein>
<evidence type="ECO:0000313" key="1">
    <source>
        <dbReference type="EMBL" id="CAG5080150.1"/>
    </source>
</evidence>
<proteinExistence type="predicted"/>
<dbReference type="RefSeq" id="WP_258541413.1">
    <property type="nucleotide sequence ID" value="NZ_OU015584.1"/>
</dbReference>
<name>A0A916NA54_9FLAO</name>